<evidence type="ECO:0008006" key="3">
    <source>
        <dbReference type="Google" id="ProtNLM"/>
    </source>
</evidence>
<dbReference type="EMBL" id="UINC01092013">
    <property type="protein sequence ID" value="SVC45249.1"/>
    <property type="molecule type" value="Genomic_DNA"/>
</dbReference>
<organism evidence="2">
    <name type="scientific">marine metagenome</name>
    <dbReference type="NCBI Taxonomy" id="408172"/>
    <lineage>
        <taxon>unclassified sequences</taxon>
        <taxon>metagenomes</taxon>
        <taxon>ecological metagenomes</taxon>
    </lineage>
</organism>
<proteinExistence type="predicted"/>
<sequence length="132" mass="14726">MVDGQSIIANQAPNELPINSGQFEQSTMNPNKFNMNQGFTMMTSMSGGKSQTMGIYSNYSRFKLSERLQFKTGLHLIQSQNNLSYSNGPQTGIGYELGVEYKLSPNSILSFQLVNYSNSPIRNRNFSPLNVP</sequence>
<gene>
    <name evidence="2" type="ORF">METZ01_LOCUS298103</name>
</gene>
<evidence type="ECO:0000313" key="2">
    <source>
        <dbReference type="EMBL" id="SVC45249.1"/>
    </source>
</evidence>
<dbReference type="AlphaFoldDB" id="A0A382M8N2"/>
<protein>
    <recommendedName>
        <fullName evidence="3">Outer membrane protein beta-barrel domain-containing protein</fullName>
    </recommendedName>
</protein>
<name>A0A382M8N2_9ZZZZ</name>
<reference evidence="2" key="1">
    <citation type="submission" date="2018-05" db="EMBL/GenBank/DDBJ databases">
        <authorList>
            <person name="Lanie J.A."/>
            <person name="Ng W.-L."/>
            <person name="Kazmierczak K.M."/>
            <person name="Andrzejewski T.M."/>
            <person name="Davidsen T.M."/>
            <person name="Wayne K.J."/>
            <person name="Tettelin H."/>
            <person name="Glass J.I."/>
            <person name="Rusch D."/>
            <person name="Podicherti R."/>
            <person name="Tsui H.-C.T."/>
            <person name="Winkler M.E."/>
        </authorList>
    </citation>
    <scope>NUCLEOTIDE SEQUENCE</scope>
</reference>
<evidence type="ECO:0000256" key="1">
    <source>
        <dbReference type="SAM" id="MobiDB-lite"/>
    </source>
</evidence>
<feature type="region of interest" description="Disordered" evidence="1">
    <location>
        <begin position="1"/>
        <end position="26"/>
    </location>
</feature>
<feature type="compositionally biased region" description="Polar residues" evidence="1">
    <location>
        <begin position="7"/>
        <end position="26"/>
    </location>
</feature>
<accession>A0A382M8N2</accession>